<keyword evidence="3" id="KW-1185">Reference proteome</keyword>
<organism evidence="2 3">
    <name type="scientific">Ostreococcus lucimarinus (strain CCE9901)</name>
    <dbReference type="NCBI Taxonomy" id="436017"/>
    <lineage>
        <taxon>Eukaryota</taxon>
        <taxon>Viridiplantae</taxon>
        <taxon>Chlorophyta</taxon>
        <taxon>Mamiellophyceae</taxon>
        <taxon>Mamiellales</taxon>
        <taxon>Bathycoccaceae</taxon>
        <taxon>Ostreococcus</taxon>
    </lineage>
</organism>
<dbReference type="RefSeq" id="XP_001419801.1">
    <property type="nucleotide sequence ID" value="XM_001419764.1"/>
</dbReference>
<reference evidence="2 3" key="1">
    <citation type="journal article" date="2007" name="Proc. Natl. Acad. Sci. U.S.A.">
        <title>The tiny eukaryote Ostreococcus provides genomic insights into the paradox of plankton speciation.</title>
        <authorList>
            <person name="Palenik B."/>
            <person name="Grimwood J."/>
            <person name="Aerts A."/>
            <person name="Rouze P."/>
            <person name="Salamov A."/>
            <person name="Putnam N."/>
            <person name="Dupont C."/>
            <person name="Jorgensen R."/>
            <person name="Derelle E."/>
            <person name="Rombauts S."/>
            <person name="Zhou K."/>
            <person name="Otillar R."/>
            <person name="Merchant S.S."/>
            <person name="Podell S."/>
            <person name="Gaasterland T."/>
            <person name="Napoli C."/>
            <person name="Gendler K."/>
            <person name="Manuell A."/>
            <person name="Tai V."/>
            <person name="Vallon O."/>
            <person name="Piganeau G."/>
            <person name="Jancek S."/>
            <person name="Heijde M."/>
            <person name="Jabbari K."/>
            <person name="Bowler C."/>
            <person name="Lohr M."/>
            <person name="Robbens S."/>
            <person name="Werner G."/>
            <person name="Dubchak I."/>
            <person name="Pazour G.J."/>
            <person name="Ren Q."/>
            <person name="Paulsen I."/>
            <person name="Delwiche C."/>
            <person name="Schmutz J."/>
            <person name="Rokhsar D."/>
            <person name="Van de Peer Y."/>
            <person name="Moreau H."/>
            <person name="Grigoriev I.V."/>
        </authorList>
    </citation>
    <scope>NUCLEOTIDE SEQUENCE [LARGE SCALE GENOMIC DNA]</scope>
    <source>
        <strain evidence="2 3">CCE9901</strain>
    </source>
</reference>
<dbReference type="AlphaFoldDB" id="A4S2T3"/>
<evidence type="ECO:0000256" key="1">
    <source>
        <dbReference type="SAM" id="MobiDB-lite"/>
    </source>
</evidence>
<feature type="compositionally biased region" description="Basic residues" evidence="1">
    <location>
        <begin position="43"/>
        <end position="61"/>
    </location>
</feature>
<proteinExistence type="predicted"/>
<protein>
    <submittedName>
        <fullName evidence="2">Uncharacterized protein</fullName>
    </submittedName>
</protein>
<dbReference type="Proteomes" id="UP000001568">
    <property type="component" value="Chromosome 9"/>
</dbReference>
<name>A4S2T3_OSTLU</name>
<dbReference type="HOGENOM" id="CLU_2926820_0_0_1"/>
<gene>
    <name evidence="2" type="ORF">OSTLU_33559</name>
</gene>
<dbReference type="KEGG" id="olu:OSTLU_33559"/>
<feature type="region of interest" description="Disordered" evidence="1">
    <location>
        <begin position="42"/>
        <end position="61"/>
    </location>
</feature>
<dbReference type="Gramene" id="ABO98094">
    <property type="protein sequence ID" value="ABO98094"/>
    <property type="gene ID" value="OSTLU_33559"/>
</dbReference>
<dbReference type="GeneID" id="5003752"/>
<evidence type="ECO:0000313" key="2">
    <source>
        <dbReference type="EMBL" id="ABO98094.1"/>
    </source>
</evidence>
<evidence type="ECO:0000313" key="3">
    <source>
        <dbReference type="Proteomes" id="UP000001568"/>
    </source>
</evidence>
<accession>A4S2T3</accession>
<sequence length="61" mass="6876">MAMLAKTANEHFKARYGVDAFAFASRCVRRVRDDLREAFGGRGRTRGKGKFRGTGRRVGKK</sequence>
<dbReference type="EMBL" id="CP000589">
    <property type="protein sequence ID" value="ABO98094.1"/>
    <property type="molecule type" value="Genomic_DNA"/>
</dbReference>